<dbReference type="Pfam" id="PF13505">
    <property type="entry name" value="OMP_b-brl"/>
    <property type="match status" value="1"/>
</dbReference>
<dbReference type="SUPFAM" id="SSF56925">
    <property type="entry name" value="OMPA-like"/>
    <property type="match status" value="1"/>
</dbReference>
<dbReference type="InterPro" id="IPR011250">
    <property type="entry name" value="OMP/PagP_B-barrel"/>
</dbReference>
<sequence>VSLTITPINDKPTLAGQAVSTDEDTALTVTLSGEDIEGQSLSYTVVTDAVSGSVSLTGNSLVYTPNSDFNGSDSVSVVANDGELNSEVANIAITVTSVNDAPLISGTPATSVNEDSGYQFIPTASDTDNDTLTFSISNKPSWLSFNSATGELSGTPLNEQVGSYSNIIISVSDGTQTQSLAPFSITVINTNDAPSISGIPATQVNEDEAYSFTPSAQDMDGDTLSFSITNKPSWANFDAATGQLSGTPTNDDVGTQAGIVISVSDAQLSASLVSFSITVNDTNEAPVAQSISLSLLEDNAISFSPTITDADGDVLTLVIMSQPQFGTLSQQGTSFTYTPNLNYFGADGFTYLASDGAEQSAVATASLNVTSVNDLPVANPDVFSFDENEQNIYTLDVLANDTDADEQQLNIIGVNASVGSVTIENGLVVYNAQASTQGTIQINYLIEDPDKARSKSTAKLTINQLDIGLPTIETPADVNVNAKGLFTKVNLGVPLASDSQGNRIGVSLVSPNILFAPGSHLVYWKAVDGNGLEAIATQNININPLISLSKDSQVAEDQTHMFSVFLNGESPVYPVTIPYTVLGTADSSDHNLTSGELIIESGVQGRVNFTVFADSELEGNETITISLADTLNLGARSTATITIVEDNVAPTITTSVHQGGQGRSLVTIGEELVTITGLVEDVNPNDNVSLSWLSIDNELINTSTNESEFTFSTQSLTAGVYKVSVTAEDDGEPRLSTTKEVYVEVIEALATLTEQDSDGDLIPDDQEGYSDSDNDGIPDYLDAISECNVMQEQAKDSDEFLVEGEPGVCIRKGITVSQNATGGVQLLDSELPADNDAVNIGGLFDFIASGLPNAGDTYSIVLPQRNPISQNSVYRKLKEGEWVDFVTTGENQILSAAGEPGYCPPPRSNEWTTGLIEGSWCVQLQIVDGGPNDDDGKANRSIVDPGGVAVVRSTNQLPQANPDEVTIGAGESITIDVLKNDTDLDGDSLSLTGVTVDFGEVSIVENQLLYTPPAAFVGVATIEYSISDGQGGTSNSTAKVNLVTNNAPTAVFDTASTNDQVSIEIDVLRNDTDIDGDELFIVNAKAMQGSTAINVNGTLQYTPKVGFEGVDTIDYTIKDSKGAKSAAQVEVTVKAVKSVAISNKSSGGSMGGLGLLLISVLVISRRKSLLPGFAIITTSCLLSTSAMADTWSIEGTLGQAKAKSALAKPDNDVNLISVDDTDTSWSLGVYYDLTKNWQVGLRYIDLGQGRVELTADTTNPDGVHIDYSRYVPVLPKGIATEIGYRFEPVESLSATLFLGAYRHQYEIQSGITGGAMLEHKEHDTKPYAGAALGYSVYKNTELLLKYTYYKVTKNDVGELSAGVKVRF</sequence>
<dbReference type="SUPFAM" id="SSF49313">
    <property type="entry name" value="Cadherin-like"/>
    <property type="match status" value="2"/>
</dbReference>
<dbReference type="InterPro" id="IPR027385">
    <property type="entry name" value="Beta-barrel_OMP"/>
</dbReference>
<dbReference type="InterPro" id="IPR053784">
    <property type="entry name" value="Choice_anch_U_dom"/>
</dbReference>
<evidence type="ECO:0000259" key="3">
    <source>
        <dbReference type="SMART" id="SM00736"/>
    </source>
</evidence>
<dbReference type="Pfam" id="PF17963">
    <property type="entry name" value="Big_9"/>
    <property type="match status" value="5"/>
</dbReference>
<dbReference type="InterPro" id="IPR013783">
    <property type="entry name" value="Ig-like_fold"/>
</dbReference>
<gene>
    <name evidence="4" type="ORF">WNY63_08490</name>
</gene>
<evidence type="ECO:0000313" key="5">
    <source>
        <dbReference type="Proteomes" id="UP001388366"/>
    </source>
</evidence>
<dbReference type="PANTHER" id="PTHR34720:SF9">
    <property type="entry name" value="BLR4714 PROTEIN"/>
    <property type="match status" value="1"/>
</dbReference>
<reference evidence="4 5" key="1">
    <citation type="submission" date="2024-03" db="EMBL/GenBank/DDBJ databases">
        <title>Community enrichment and isolation of bacterial strains for fucoidan degradation.</title>
        <authorList>
            <person name="Sichert A."/>
        </authorList>
    </citation>
    <scope>NUCLEOTIDE SEQUENCE [LARGE SCALE GENOMIC DNA]</scope>
    <source>
        <strain evidence="4 5">AS81</strain>
    </source>
</reference>
<dbReference type="EMBL" id="JBBMQU010000011">
    <property type="protein sequence ID" value="MEM5550764.1"/>
    <property type="molecule type" value="Genomic_DNA"/>
</dbReference>
<evidence type="ECO:0000259" key="2">
    <source>
        <dbReference type="SMART" id="SM00112"/>
    </source>
</evidence>
<dbReference type="InterPro" id="IPR002126">
    <property type="entry name" value="Cadherin-like_dom"/>
</dbReference>
<dbReference type="Pfam" id="PF05345">
    <property type="entry name" value="He_PIG"/>
    <property type="match status" value="2"/>
</dbReference>
<dbReference type="SMART" id="SM00112">
    <property type="entry name" value="CA"/>
    <property type="match status" value="1"/>
</dbReference>
<dbReference type="InterPro" id="IPR038081">
    <property type="entry name" value="CalX-like_sf"/>
</dbReference>
<dbReference type="SUPFAM" id="SSF141072">
    <property type="entry name" value="CalX-like"/>
    <property type="match status" value="1"/>
</dbReference>
<dbReference type="SMART" id="SM00736">
    <property type="entry name" value="CADG"/>
    <property type="match status" value="2"/>
</dbReference>
<dbReference type="InterPro" id="IPR006644">
    <property type="entry name" value="Cadg"/>
</dbReference>
<feature type="domain" description="Dystroglycan-type cadherin-like" evidence="3">
    <location>
        <begin position="195"/>
        <end position="286"/>
    </location>
</feature>
<proteinExistence type="predicted"/>
<accession>A0ABU9U163</accession>
<organism evidence="4 5">
    <name type="scientific">Pseudoalteromonas neustonica</name>
    <dbReference type="NCBI Taxonomy" id="1840331"/>
    <lineage>
        <taxon>Bacteria</taxon>
        <taxon>Pseudomonadati</taxon>
        <taxon>Pseudomonadota</taxon>
        <taxon>Gammaproteobacteria</taxon>
        <taxon>Alteromonadales</taxon>
        <taxon>Pseudoalteromonadaceae</taxon>
        <taxon>Pseudoalteromonas</taxon>
    </lineage>
</organism>
<dbReference type="RefSeq" id="WP_342883743.1">
    <property type="nucleotide sequence ID" value="NZ_JBBMQU010000011.1"/>
</dbReference>
<dbReference type="Gene3D" id="2.60.40.2810">
    <property type="match status" value="3"/>
</dbReference>
<keyword evidence="5" id="KW-1185">Reference proteome</keyword>
<evidence type="ECO:0000313" key="4">
    <source>
        <dbReference type="EMBL" id="MEM5550764.1"/>
    </source>
</evidence>
<feature type="domain" description="Dystroglycan-type cadherin-like" evidence="3">
    <location>
        <begin position="102"/>
        <end position="194"/>
    </location>
</feature>
<comment type="caution">
    <text evidence="4">The sequence shown here is derived from an EMBL/GenBank/DDBJ whole genome shotgun (WGS) entry which is preliminary data.</text>
</comment>
<protein>
    <submittedName>
        <fullName evidence="4">Ig-like domain-containing protein</fullName>
    </submittedName>
</protein>
<feature type="non-terminal residue" evidence="4">
    <location>
        <position position="1"/>
    </location>
</feature>
<keyword evidence="1" id="KW-0732">Signal</keyword>
<dbReference type="NCBIfam" id="NF041766">
    <property type="entry name" value="choice_anch_U"/>
    <property type="match status" value="1"/>
</dbReference>
<dbReference type="NCBIfam" id="NF012211">
    <property type="entry name" value="tand_rpt_95"/>
    <property type="match status" value="4"/>
</dbReference>
<dbReference type="PANTHER" id="PTHR34720">
    <property type="entry name" value="MICROCYSTIN DEPENDENT PROTEIN"/>
    <property type="match status" value="1"/>
</dbReference>
<dbReference type="InterPro" id="IPR015919">
    <property type="entry name" value="Cadherin-like_sf"/>
</dbReference>
<dbReference type="Proteomes" id="UP001388366">
    <property type="component" value="Unassembled WGS sequence"/>
</dbReference>
<feature type="domain" description="Cadherin" evidence="2">
    <location>
        <begin position="122"/>
        <end position="195"/>
    </location>
</feature>
<name>A0ABU9U163_9GAMM</name>
<evidence type="ECO:0000256" key="1">
    <source>
        <dbReference type="ARBA" id="ARBA00022729"/>
    </source>
</evidence>
<dbReference type="Gene3D" id="2.40.160.20">
    <property type="match status" value="1"/>
</dbReference>
<dbReference type="Gene3D" id="2.60.40.10">
    <property type="entry name" value="Immunoglobulins"/>
    <property type="match status" value="2"/>
</dbReference>